<reference evidence="2 3" key="1">
    <citation type="journal article" date="2006" name="Proc. Natl. Acad. Sci. U.S.A.">
        <title>The partitioned Rhizobium etli genome: genetic and metabolic redundancy in seven interacting replicons.</title>
        <authorList>
            <person name="Gonzalez V."/>
            <person name="Santamaria R.I."/>
            <person name="Bustos P."/>
            <person name="Hernandez-Gonzalez I."/>
            <person name="Medrano-Soto A."/>
            <person name="Moreno-Hagelsieb G."/>
            <person name="Janga S.C."/>
            <person name="Ramirez M.A."/>
            <person name="Jimenez-Jacinto V."/>
            <person name="Collado-Vides J."/>
            <person name="Davila G."/>
        </authorList>
    </citation>
    <scope>NUCLEOTIDE SEQUENCE [LARGE SCALE GENOMIC DNA]</scope>
    <source>
        <strain evidence="3">ATCC 51251 / DSM 11541 / JCM 21823 / NBRC 15573 / CFN 42</strain>
    </source>
</reference>
<dbReference type="HOGENOM" id="CLU_1905019_0_0_5"/>
<proteinExistence type="predicted"/>
<gene>
    <name evidence="2" type="ordered locus">RHE_CH02630</name>
</gene>
<organism evidence="2 3">
    <name type="scientific">Rhizobium etli (strain ATCC 51251 / DSM 11541 / JCM 21823 / NBRC 15573 / CFN 42)</name>
    <dbReference type="NCBI Taxonomy" id="347834"/>
    <lineage>
        <taxon>Bacteria</taxon>
        <taxon>Pseudomonadati</taxon>
        <taxon>Pseudomonadota</taxon>
        <taxon>Alphaproteobacteria</taxon>
        <taxon>Hyphomicrobiales</taxon>
        <taxon>Rhizobiaceae</taxon>
        <taxon>Rhizobium/Agrobacterium group</taxon>
        <taxon>Rhizobium</taxon>
    </lineage>
</organism>
<feature type="region of interest" description="Disordered" evidence="1">
    <location>
        <begin position="67"/>
        <end position="133"/>
    </location>
</feature>
<sequence>MAAGAGVPDLLFGAFLKFTNVGLAHVRLLFRGSRPFTNPWGPTRFHIFCRNTFRLLRFFLLNQGETTMGMTTPKDGAPGTTDQSPRWEGPKGNRPRGYLKAKDDPDKNRDANGENNRDPEMSDISDAMKQKGE</sequence>
<evidence type="ECO:0000313" key="3">
    <source>
        <dbReference type="Proteomes" id="UP000001936"/>
    </source>
</evidence>
<dbReference type="AlphaFoldDB" id="Q2K6Y4"/>
<dbReference type="KEGG" id="ret:RHE_CH02630"/>
<dbReference type="EMBL" id="CP000133">
    <property type="protein sequence ID" value="ABC91402.1"/>
    <property type="molecule type" value="Genomic_DNA"/>
</dbReference>
<feature type="compositionally biased region" description="Basic and acidic residues" evidence="1">
    <location>
        <begin position="100"/>
        <end position="133"/>
    </location>
</feature>
<keyword evidence="3" id="KW-1185">Reference proteome</keyword>
<protein>
    <submittedName>
        <fullName evidence="2">Hypothetical conserved protein</fullName>
    </submittedName>
</protein>
<accession>Q2K6Y4</accession>
<name>Q2K6Y4_RHIEC</name>
<evidence type="ECO:0000256" key="1">
    <source>
        <dbReference type="SAM" id="MobiDB-lite"/>
    </source>
</evidence>
<dbReference type="eggNOG" id="ENOG502ZK7R">
    <property type="taxonomic scope" value="Bacteria"/>
</dbReference>
<dbReference type="Proteomes" id="UP000001936">
    <property type="component" value="Chromosome"/>
</dbReference>
<evidence type="ECO:0000313" key="2">
    <source>
        <dbReference type="EMBL" id="ABC91402.1"/>
    </source>
</evidence>